<evidence type="ECO:0000313" key="2">
    <source>
        <dbReference type="EMBL" id="OVF07418.1"/>
    </source>
</evidence>
<evidence type="ECO:0000256" key="1">
    <source>
        <dbReference type="SAM" id="MobiDB-lite"/>
    </source>
</evidence>
<feature type="region of interest" description="Disordered" evidence="1">
    <location>
        <begin position="1"/>
        <end position="93"/>
    </location>
</feature>
<proteinExistence type="predicted"/>
<reference evidence="2 3" key="1">
    <citation type="submission" date="2017-04" db="EMBL/GenBank/DDBJ databases">
        <title>Draft genome of the yeast Clavispora lusitaniae type strain CBS 6936.</title>
        <authorList>
            <person name="Durrens P."/>
            <person name="Klopp C."/>
            <person name="Biteau N."/>
            <person name="Fitton-Ouhabi V."/>
            <person name="Dementhon K."/>
            <person name="Accoceberry I."/>
            <person name="Sherman D.J."/>
            <person name="Noel T."/>
        </authorList>
    </citation>
    <scope>NUCLEOTIDE SEQUENCE [LARGE SCALE GENOMIC DNA]</scope>
    <source>
        <strain evidence="2 3">CBS 6936</strain>
    </source>
</reference>
<name>A0AA91PXI3_CLALS</name>
<dbReference type="AlphaFoldDB" id="A0AA91PXI3"/>
<organism evidence="2 3">
    <name type="scientific">Clavispora lusitaniae</name>
    <name type="common">Candida lusitaniae</name>
    <dbReference type="NCBI Taxonomy" id="36911"/>
    <lineage>
        <taxon>Eukaryota</taxon>
        <taxon>Fungi</taxon>
        <taxon>Dikarya</taxon>
        <taxon>Ascomycota</taxon>
        <taxon>Saccharomycotina</taxon>
        <taxon>Pichiomycetes</taxon>
        <taxon>Metschnikowiaceae</taxon>
        <taxon>Clavispora</taxon>
    </lineage>
</organism>
<sequence>MLKRARQAGAAKKRLALDSDSDDESFESVMARKAQKVAQESEESEDNSVISKRQQDESFEIVGHSTSKKDENANGTDDHNVQVENATDNSRPKYLSALLEQKQIRDKEHKAMQRARQQKEGLVVFESDAYSTGTSAVLVEPESVESKPIVEKHAAGKDMSTVKQAEQFASKISQEQLQSARERYFKRMNRL</sequence>
<dbReference type="Proteomes" id="UP000195602">
    <property type="component" value="Unassembled WGS sequence"/>
</dbReference>
<evidence type="ECO:0000313" key="3">
    <source>
        <dbReference type="Proteomes" id="UP000195602"/>
    </source>
</evidence>
<protein>
    <submittedName>
        <fullName evidence="2">Uncharacterized protein</fullName>
    </submittedName>
</protein>
<dbReference type="EMBL" id="LYUB02000013">
    <property type="protein sequence ID" value="OVF07418.1"/>
    <property type="molecule type" value="Genomic_DNA"/>
</dbReference>
<dbReference type="KEGG" id="clus:A9F13_13g01221"/>
<accession>A0AA91PXI3</accession>
<gene>
    <name evidence="2" type="ORF">A9F13_13g01221</name>
</gene>
<feature type="compositionally biased region" description="Basic and acidic residues" evidence="1">
    <location>
        <begin position="67"/>
        <end position="81"/>
    </location>
</feature>
<feature type="compositionally biased region" description="Basic residues" evidence="1">
    <location>
        <begin position="1"/>
        <end position="14"/>
    </location>
</feature>
<comment type="caution">
    <text evidence="2">The sequence shown here is derived from an EMBL/GenBank/DDBJ whole genome shotgun (WGS) entry which is preliminary data.</text>
</comment>